<dbReference type="PROSITE" id="PS50203">
    <property type="entry name" value="CALPAIN_CAT"/>
    <property type="match status" value="1"/>
</dbReference>
<keyword evidence="2" id="KW-0597">Phosphoprotein</keyword>
<evidence type="ECO:0000256" key="5">
    <source>
        <dbReference type="ARBA" id="ARBA00022737"/>
    </source>
</evidence>
<evidence type="ECO:0000256" key="11">
    <source>
        <dbReference type="PROSITE-ProRule" id="PRU00239"/>
    </source>
</evidence>
<dbReference type="Gene3D" id="4.10.1060.10">
    <property type="entry name" value="Zinc finger, RanBP2-type"/>
    <property type="match status" value="1"/>
</dbReference>
<keyword evidence="6 12" id="KW-0863">Zinc-finger</keyword>
<dbReference type="AlphaFoldDB" id="A0A6F9DUC3"/>
<dbReference type="Gene3D" id="3.90.70.10">
    <property type="entry name" value="Cysteine proteinases"/>
    <property type="match status" value="1"/>
</dbReference>
<feature type="active site" evidence="10 11">
    <location>
        <position position="613"/>
    </location>
</feature>
<keyword evidence="8 11" id="KW-0788">Thiol protease</keyword>
<dbReference type="PROSITE" id="PS01358">
    <property type="entry name" value="ZF_RANBP2_1"/>
    <property type="match status" value="2"/>
</dbReference>
<dbReference type="SUPFAM" id="SSF54001">
    <property type="entry name" value="Cysteine proteinases"/>
    <property type="match status" value="1"/>
</dbReference>
<dbReference type="PANTHER" id="PTHR10183">
    <property type="entry name" value="CALPAIN"/>
    <property type="match status" value="1"/>
</dbReference>
<accession>A0A6F9DUC3</accession>
<feature type="region of interest" description="Disordered" evidence="13">
    <location>
        <begin position="222"/>
        <end position="259"/>
    </location>
</feature>
<feature type="domain" description="RanBP2-type" evidence="14">
    <location>
        <begin position="1"/>
        <end position="27"/>
    </location>
</feature>
<keyword evidence="4" id="KW-0479">Metal-binding</keyword>
<evidence type="ECO:0000256" key="13">
    <source>
        <dbReference type="SAM" id="MobiDB-lite"/>
    </source>
</evidence>
<organism evidence="16">
    <name type="scientific">Phallusia mammillata</name>
    <dbReference type="NCBI Taxonomy" id="59560"/>
    <lineage>
        <taxon>Eukaryota</taxon>
        <taxon>Metazoa</taxon>
        <taxon>Chordata</taxon>
        <taxon>Tunicata</taxon>
        <taxon>Ascidiacea</taxon>
        <taxon>Phlebobranchia</taxon>
        <taxon>Ascidiidae</taxon>
        <taxon>Phallusia</taxon>
    </lineage>
</organism>
<sequence length="960" mass="106868">MWNCPRCTLENEDKKTQCAACLGPRQISMPIIPPEMLNHSPVTSASNPNMGEAHYPPSAVYPGFNSPTSPSQSGYVSNRNSGIDLISEQQQVNGLDEENMLPKSFAKERVLRTGPGACFGDRVSSDEEMEVDIYGAPPECDTPSPPDILTPLGGGIPVGQSSFFSGGEVLSPSSSHVPQPPPRVESLFSNGEHFGLEMVENFFSEPAPDESHIENIILPQQPYTDESQPGPSSRQSHFFPVPSASSNPTSSQNSSAPRNKAFMPGWKCMRCTFDNPPTANVCQVCGEPCPQGNFFGSIPMDIRHPEPPTVSATNSLTVPAVSSRRSSNTCLSMENQRQDDENRVMERVSLIMNYCIENQHNFVDDEFPPAVRSLMFPSSQRNNNQNIRWRRPIEIEWEDSNSWMVFHQNPRPSDIKQGLLGNCWFLSGLSVLAERPELLKKVMITKEYNDQGVYVVRLCKNGIWHTVFVDDLFPCNEKNCLIYSQSKRGQLWVPLIEKALAKLHGCYEALQAGRSIEGLATLTGAPCESLQLCKSSSSPDAENVDTGMIWAKLLSCMEAGFLMGASCGAGNIQINEGQYRELGLRPRHAYSVLDIREEHLSSGGVVRLVQLRNPWGLFSWQGDWSDGSSLWRQNQYLERRLQPYRGGDGTFWMTIEDMIKYFDSVDICKILSRGWNETRLTGKFPGSADGELKAYLLTVEESSEMEFALFQQISRTQEGSSQHPVDTCICVLNTVMTSDGKYTIGALVACGRRQVKKHLSCSCFLNPGTYLIVCLAFNHWVSGFISTQGIIPNVADVALPEYILVVHSSRIILLSEYCRVDGVIADVVIQLALKEGEQQQVREEVTCYFLSRGWGGLMLVVENRHPENGFHVQFDCMDASNVVSTRGVFHTKDSIPALHRQVVAVMSQLDSNSGFSITHKLTHRLSSKNPRDLGEWASQGISHQPQLEREVRNLHQPRPL</sequence>
<evidence type="ECO:0000256" key="6">
    <source>
        <dbReference type="ARBA" id="ARBA00022771"/>
    </source>
</evidence>
<protein>
    <submittedName>
        <fullName evidence="16">Calpain-15</fullName>
    </submittedName>
</protein>
<dbReference type="FunFam" id="3.90.70.10:FF:000010">
    <property type="entry name" value="Calpain 15"/>
    <property type="match status" value="1"/>
</dbReference>
<evidence type="ECO:0000256" key="3">
    <source>
        <dbReference type="ARBA" id="ARBA00022670"/>
    </source>
</evidence>
<keyword evidence="3 11" id="KW-0645">Protease</keyword>
<evidence type="ECO:0000259" key="15">
    <source>
        <dbReference type="PROSITE" id="PS50203"/>
    </source>
</evidence>
<evidence type="ECO:0000256" key="7">
    <source>
        <dbReference type="ARBA" id="ARBA00022801"/>
    </source>
</evidence>
<dbReference type="Pfam" id="PF00648">
    <property type="entry name" value="Peptidase_C2"/>
    <property type="match status" value="1"/>
</dbReference>
<feature type="active site" evidence="10 11">
    <location>
        <position position="423"/>
    </location>
</feature>
<dbReference type="Gene3D" id="2.30.30.380">
    <property type="entry name" value="Zn-finger domain of Sec23/24"/>
    <property type="match status" value="1"/>
</dbReference>
<feature type="active site" evidence="10 11">
    <location>
        <position position="588"/>
    </location>
</feature>
<keyword evidence="9" id="KW-0862">Zinc</keyword>
<evidence type="ECO:0000256" key="2">
    <source>
        <dbReference type="ARBA" id="ARBA00022553"/>
    </source>
</evidence>
<name>A0A6F9DUC3_9ASCI</name>
<keyword evidence="5" id="KW-0677">Repeat</keyword>
<dbReference type="InterPro" id="IPR038765">
    <property type="entry name" value="Papain-like_cys_pep_sf"/>
</dbReference>
<dbReference type="SMART" id="SM00230">
    <property type="entry name" value="CysPc"/>
    <property type="match status" value="1"/>
</dbReference>
<dbReference type="InterPro" id="IPR001876">
    <property type="entry name" value="Znf_RanBP2"/>
</dbReference>
<evidence type="ECO:0000256" key="10">
    <source>
        <dbReference type="PIRSR" id="PIRSR622684-1"/>
    </source>
</evidence>
<evidence type="ECO:0000313" key="16">
    <source>
        <dbReference type="EMBL" id="CAB3266475.1"/>
    </source>
</evidence>
<dbReference type="InterPro" id="IPR022684">
    <property type="entry name" value="Calpain_cysteine_protease"/>
</dbReference>
<dbReference type="EMBL" id="LR790613">
    <property type="protein sequence ID" value="CAB3266475.1"/>
    <property type="molecule type" value="mRNA"/>
</dbReference>
<dbReference type="PROSITE" id="PS50199">
    <property type="entry name" value="ZF_RANBP2_2"/>
    <property type="match status" value="1"/>
</dbReference>
<dbReference type="InterPro" id="IPR000169">
    <property type="entry name" value="Pept_cys_AS"/>
</dbReference>
<comment type="similarity">
    <text evidence="1">Belongs to the peptidase C2 family.</text>
</comment>
<dbReference type="GO" id="GO:0006508">
    <property type="term" value="P:proteolysis"/>
    <property type="evidence" value="ECO:0007669"/>
    <property type="project" value="UniProtKB-KW"/>
</dbReference>
<evidence type="ECO:0000256" key="8">
    <source>
        <dbReference type="ARBA" id="ARBA00022807"/>
    </source>
</evidence>
<dbReference type="SMART" id="SM00547">
    <property type="entry name" value="ZnF_RBZ"/>
    <property type="match status" value="2"/>
</dbReference>
<dbReference type="PANTHER" id="PTHR10183:SF382">
    <property type="entry name" value="CALPAIN-15"/>
    <property type="match status" value="1"/>
</dbReference>
<evidence type="ECO:0000256" key="9">
    <source>
        <dbReference type="ARBA" id="ARBA00022833"/>
    </source>
</evidence>
<evidence type="ECO:0000256" key="1">
    <source>
        <dbReference type="ARBA" id="ARBA00007623"/>
    </source>
</evidence>
<feature type="compositionally biased region" description="Polar residues" evidence="13">
    <location>
        <begin position="222"/>
        <end position="236"/>
    </location>
</feature>
<dbReference type="PROSITE" id="PS00139">
    <property type="entry name" value="THIOL_PROTEASE_CYS"/>
    <property type="match status" value="1"/>
</dbReference>
<dbReference type="PRINTS" id="PR00704">
    <property type="entry name" value="CALPAIN"/>
</dbReference>
<proteinExistence type="evidence at transcript level"/>
<evidence type="ECO:0000256" key="12">
    <source>
        <dbReference type="PROSITE-ProRule" id="PRU00322"/>
    </source>
</evidence>
<dbReference type="CDD" id="cd00044">
    <property type="entry name" value="CysPc"/>
    <property type="match status" value="1"/>
</dbReference>
<gene>
    <name evidence="16" type="primary">Solh</name>
</gene>
<evidence type="ECO:0000259" key="14">
    <source>
        <dbReference type="PROSITE" id="PS50199"/>
    </source>
</evidence>
<feature type="domain" description="Calpain catalytic" evidence="15">
    <location>
        <begin position="361"/>
        <end position="671"/>
    </location>
</feature>
<feature type="compositionally biased region" description="Low complexity" evidence="13">
    <location>
        <begin position="240"/>
        <end position="257"/>
    </location>
</feature>
<dbReference type="GO" id="GO:0004198">
    <property type="term" value="F:calcium-dependent cysteine-type endopeptidase activity"/>
    <property type="evidence" value="ECO:0007669"/>
    <property type="project" value="InterPro"/>
</dbReference>
<dbReference type="Pfam" id="PF00641">
    <property type="entry name" value="Zn_ribbon_RanBP"/>
    <property type="match status" value="1"/>
</dbReference>
<keyword evidence="7 11" id="KW-0378">Hydrolase</keyword>
<reference evidence="16" key="1">
    <citation type="submission" date="2020-04" db="EMBL/GenBank/DDBJ databases">
        <authorList>
            <person name="Neveu A P."/>
        </authorList>
    </citation>
    <scope>NUCLEOTIDE SEQUENCE</scope>
    <source>
        <tissue evidence="16">Whole embryo</tissue>
    </source>
</reference>
<evidence type="ECO:0000256" key="4">
    <source>
        <dbReference type="ARBA" id="ARBA00022723"/>
    </source>
</evidence>
<dbReference type="GO" id="GO:0005737">
    <property type="term" value="C:cytoplasm"/>
    <property type="evidence" value="ECO:0007669"/>
    <property type="project" value="TreeGrafter"/>
</dbReference>
<dbReference type="GO" id="GO:0008270">
    <property type="term" value="F:zinc ion binding"/>
    <property type="evidence" value="ECO:0007669"/>
    <property type="project" value="UniProtKB-KW"/>
</dbReference>
<dbReference type="InterPro" id="IPR001300">
    <property type="entry name" value="Peptidase_C2_calpain_cat"/>
</dbReference>